<comment type="similarity">
    <text evidence="2 6">Belongs to the complex I LYR family. SDHAF3 subfamily.</text>
</comment>
<dbReference type="PANTHER" id="PTHR13137">
    <property type="entry name" value="DC11 ACN9 HOMOLOG"/>
    <property type="match status" value="1"/>
</dbReference>
<gene>
    <name evidence="8" type="ORF">BDZ90DRAFT_233134</name>
</gene>
<reference evidence="8 9" key="1">
    <citation type="journal article" date="2018" name="Mol. Biol. Evol.">
        <title>Broad Genomic Sampling Reveals a Smut Pathogenic Ancestry of the Fungal Clade Ustilaginomycotina.</title>
        <authorList>
            <person name="Kijpornyongpan T."/>
            <person name="Mondo S.J."/>
            <person name="Barry K."/>
            <person name="Sandor L."/>
            <person name="Lee J."/>
            <person name="Lipzen A."/>
            <person name="Pangilinan J."/>
            <person name="LaButti K."/>
            <person name="Hainaut M."/>
            <person name="Henrissat B."/>
            <person name="Grigoriev I.V."/>
            <person name="Spatafora J.W."/>
            <person name="Aime M.C."/>
        </authorList>
    </citation>
    <scope>NUCLEOTIDE SEQUENCE [LARGE SCALE GENOMIC DNA]</scope>
    <source>
        <strain evidence="8 9">MCA 5214</strain>
    </source>
</reference>
<dbReference type="InterPro" id="IPR008381">
    <property type="entry name" value="SDHAF3/Sdh7"/>
</dbReference>
<keyword evidence="5 6" id="KW-0143">Chaperone</keyword>
<dbReference type="PANTHER" id="PTHR13137:SF6">
    <property type="entry name" value="SUCCINATE DEHYDROGENASE ASSEMBLY FACTOR 3, MITOCHONDRIAL"/>
    <property type="match status" value="1"/>
</dbReference>
<dbReference type="EMBL" id="KZ819671">
    <property type="protein sequence ID" value="PWN26508.1"/>
    <property type="molecule type" value="Genomic_DNA"/>
</dbReference>
<feature type="region of interest" description="Disordered" evidence="7">
    <location>
        <begin position="153"/>
        <end position="209"/>
    </location>
</feature>
<dbReference type="CDD" id="cd20270">
    <property type="entry name" value="Complex1_LYR_SDHAF3_LYRM10"/>
    <property type="match status" value="1"/>
</dbReference>
<evidence type="ECO:0000256" key="6">
    <source>
        <dbReference type="RuleBase" id="RU368039"/>
    </source>
</evidence>
<dbReference type="STRING" id="1569628.A0A316UP14"/>
<comment type="subunit">
    <text evidence="6">Interacts with the iron-sulfur protein subunit within the SDH catalytic dimer.</text>
</comment>
<evidence type="ECO:0000256" key="2">
    <source>
        <dbReference type="ARBA" id="ARBA00006020"/>
    </source>
</evidence>
<dbReference type="OrthoDB" id="278329at2759"/>
<comment type="function">
    <text evidence="6">Plays an essential role in the assembly of succinate dehydrogenase (SDH), an enzyme complex (also referred to as respiratory complex II) that is a component of both the tricarboxylic acid (TCA) cycle and the mitochondrial electron transport chain, and which couples the oxidation of succinate to fumarate with the reduction of ubiquinone (coenzyme Q) to ubiquinol. Promotes maturation of the iron-sulfur protein subunit of the SDH catalytic dimer, protecting it from the deleterious effects of oxidants. May act together with SDHAF1.</text>
</comment>
<evidence type="ECO:0000313" key="9">
    <source>
        <dbReference type="Proteomes" id="UP000245884"/>
    </source>
</evidence>
<dbReference type="GO" id="GO:0005758">
    <property type="term" value="C:mitochondrial intermembrane space"/>
    <property type="evidence" value="ECO:0007669"/>
    <property type="project" value="TreeGrafter"/>
</dbReference>
<keyword evidence="4 6" id="KW-0496">Mitochondrion</keyword>
<name>A0A316UP14_9BASI</name>
<dbReference type="GeneID" id="37028350"/>
<feature type="compositionally biased region" description="Low complexity" evidence="7">
    <location>
        <begin position="167"/>
        <end position="185"/>
    </location>
</feature>
<proteinExistence type="inferred from homology"/>
<feature type="compositionally biased region" description="Basic and acidic residues" evidence="7">
    <location>
        <begin position="186"/>
        <end position="209"/>
    </location>
</feature>
<keyword evidence="3" id="KW-0809">Transit peptide</keyword>
<accession>A0A316UP14</accession>
<dbReference type="GO" id="GO:0006105">
    <property type="term" value="P:succinate metabolic process"/>
    <property type="evidence" value="ECO:0007669"/>
    <property type="project" value="TreeGrafter"/>
</dbReference>
<evidence type="ECO:0000313" key="8">
    <source>
        <dbReference type="EMBL" id="PWN26508.1"/>
    </source>
</evidence>
<comment type="subcellular location">
    <subcellularLocation>
        <location evidence="1 6">Mitochondrion matrix</location>
    </subcellularLocation>
</comment>
<dbReference type="GO" id="GO:0005759">
    <property type="term" value="C:mitochondrial matrix"/>
    <property type="evidence" value="ECO:0007669"/>
    <property type="project" value="UniProtKB-SubCell"/>
</dbReference>
<evidence type="ECO:0000256" key="4">
    <source>
        <dbReference type="ARBA" id="ARBA00023128"/>
    </source>
</evidence>
<sequence length="209" mass="22949">MVHPTTLRSLQRTARLLSDNLPSSPAASSSSSIYQRAASSLLPPLPLYRRLLRAHRTKLSYEMRSLGDTYLRDEFRRHRSVTNPLQVVGFLGGWKIYLDQLEGELDGGIAGATTGEGGNKRFFEGRKLSAEEFEKLSEEQLYQLHEFMTATQDLYDPKAPGPPGPPSADGSAETAEAAGRKSGAGEAKEGEGEKVIKDILESSSPEKRR</sequence>
<evidence type="ECO:0000256" key="7">
    <source>
        <dbReference type="SAM" id="MobiDB-lite"/>
    </source>
</evidence>
<evidence type="ECO:0000256" key="1">
    <source>
        <dbReference type="ARBA" id="ARBA00004305"/>
    </source>
</evidence>
<dbReference type="Proteomes" id="UP000245884">
    <property type="component" value="Unassembled WGS sequence"/>
</dbReference>
<protein>
    <recommendedName>
        <fullName evidence="6">Succinate dehydrogenase assembly factor 3</fullName>
        <shortName evidence="6">SDH assembly factor 3</shortName>
        <shortName evidence="6">SDHAF3</shortName>
    </recommendedName>
</protein>
<dbReference type="GO" id="GO:0034553">
    <property type="term" value="P:mitochondrial respiratory chain complex II assembly"/>
    <property type="evidence" value="ECO:0007669"/>
    <property type="project" value="UniProtKB-UniRule"/>
</dbReference>
<dbReference type="AlphaFoldDB" id="A0A316UP14"/>
<dbReference type="Pfam" id="PF13233">
    <property type="entry name" value="Complex1_LYR_2"/>
    <property type="match status" value="1"/>
</dbReference>
<dbReference type="RefSeq" id="XP_025361120.1">
    <property type="nucleotide sequence ID" value="XM_025506527.1"/>
</dbReference>
<organism evidence="8 9">
    <name type="scientific">Jaminaea rosea</name>
    <dbReference type="NCBI Taxonomy" id="1569628"/>
    <lineage>
        <taxon>Eukaryota</taxon>
        <taxon>Fungi</taxon>
        <taxon>Dikarya</taxon>
        <taxon>Basidiomycota</taxon>
        <taxon>Ustilaginomycotina</taxon>
        <taxon>Exobasidiomycetes</taxon>
        <taxon>Microstromatales</taxon>
        <taxon>Microstromatales incertae sedis</taxon>
        <taxon>Jaminaea</taxon>
    </lineage>
</organism>
<keyword evidence="9" id="KW-1185">Reference proteome</keyword>
<evidence type="ECO:0000256" key="5">
    <source>
        <dbReference type="ARBA" id="ARBA00023186"/>
    </source>
</evidence>
<evidence type="ECO:0000256" key="3">
    <source>
        <dbReference type="ARBA" id="ARBA00022946"/>
    </source>
</evidence>